<dbReference type="GO" id="GO:0061631">
    <property type="term" value="F:ubiquitin conjugating enzyme activity"/>
    <property type="evidence" value="ECO:0007669"/>
    <property type="project" value="UniProtKB-EC"/>
</dbReference>
<sequence>MSFSQAATILAKQLRELQRENAVEGISVGLIDDSNIFEWQVIISGPSDTDYEGGIFKAILKFPHDFPLNPPKMKFISEMYHPNIYPDGDVCISILHAPGDDPMHYETADERWRPVHGVQSVLLSVVSMLNEPNTESPANIEAAKLSRENMGEFKKRVRRTVRRSLESL</sequence>
<dbReference type="InterPro" id="IPR050113">
    <property type="entry name" value="Ub_conjugating_enzyme"/>
</dbReference>
<dbReference type="Proteomes" id="UP000717585">
    <property type="component" value="Unassembled WGS sequence"/>
</dbReference>
<dbReference type="OrthoDB" id="19692at2759"/>
<dbReference type="PROSITE" id="PS00183">
    <property type="entry name" value="UBC_1"/>
    <property type="match status" value="1"/>
</dbReference>
<evidence type="ECO:0000256" key="4">
    <source>
        <dbReference type="ARBA" id="ARBA00022786"/>
    </source>
</evidence>
<comment type="caution">
    <text evidence="9">The sequence shown here is derived from an EMBL/GenBank/DDBJ whole genome shotgun (WGS) entry which is preliminary data.</text>
</comment>
<dbReference type="Gene3D" id="3.10.110.10">
    <property type="entry name" value="Ubiquitin Conjugating Enzyme"/>
    <property type="match status" value="1"/>
</dbReference>
<keyword evidence="5 7" id="KW-0067">ATP-binding</keyword>
<evidence type="ECO:0000256" key="1">
    <source>
        <dbReference type="ARBA" id="ARBA00012486"/>
    </source>
</evidence>
<evidence type="ECO:0000256" key="5">
    <source>
        <dbReference type="ARBA" id="ARBA00022840"/>
    </source>
</evidence>
<name>A0A8J6B3N7_9EUKA</name>
<proteinExistence type="inferred from homology"/>
<feature type="active site" description="Glycyl thioester intermediate" evidence="6">
    <location>
        <position position="91"/>
    </location>
</feature>
<dbReference type="CDD" id="cd23795">
    <property type="entry name" value="UBCc_UBE2G1"/>
    <property type="match status" value="1"/>
</dbReference>
<keyword evidence="3 7" id="KW-0547">Nucleotide-binding</keyword>
<accession>A0A8J6B3N7</accession>
<dbReference type="EMBL" id="JAHDYR010000022">
    <property type="protein sequence ID" value="KAG9393619.1"/>
    <property type="molecule type" value="Genomic_DNA"/>
</dbReference>
<evidence type="ECO:0000313" key="9">
    <source>
        <dbReference type="EMBL" id="KAG9393619.1"/>
    </source>
</evidence>
<evidence type="ECO:0000256" key="7">
    <source>
        <dbReference type="RuleBase" id="RU362109"/>
    </source>
</evidence>
<keyword evidence="4 7" id="KW-0833">Ubl conjugation pathway</keyword>
<evidence type="ECO:0000313" key="10">
    <source>
        <dbReference type="Proteomes" id="UP000717585"/>
    </source>
</evidence>
<dbReference type="PROSITE" id="PS50127">
    <property type="entry name" value="UBC_2"/>
    <property type="match status" value="1"/>
</dbReference>
<dbReference type="GO" id="GO:0005524">
    <property type="term" value="F:ATP binding"/>
    <property type="evidence" value="ECO:0007669"/>
    <property type="project" value="UniProtKB-UniRule"/>
</dbReference>
<dbReference type="PANTHER" id="PTHR24067">
    <property type="entry name" value="UBIQUITIN-CONJUGATING ENZYME E2"/>
    <property type="match status" value="1"/>
</dbReference>
<reference evidence="9" key="1">
    <citation type="submission" date="2021-05" db="EMBL/GenBank/DDBJ databases">
        <title>A free-living protist that lacks canonical eukaryotic 1 DNA replication and segregation systems.</title>
        <authorList>
            <person name="Salas-Leiva D.E."/>
            <person name="Tromer E.C."/>
            <person name="Curtis B.A."/>
            <person name="Jerlstrom-Hultqvist J."/>
            <person name="Kolisko M."/>
            <person name="Yi Z."/>
            <person name="Salas-Leiva J.S."/>
            <person name="Gallot-Lavallee L."/>
            <person name="Kops G.J.P.L."/>
            <person name="Archibald J.M."/>
            <person name="Simpson A.G.B."/>
            <person name="Roger A.J."/>
        </authorList>
    </citation>
    <scope>NUCLEOTIDE SEQUENCE</scope>
    <source>
        <strain evidence="9">BICM</strain>
    </source>
</reference>
<organism evidence="9 10">
    <name type="scientific">Carpediemonas membranifera</name>
    <dbReference type="NCBI Taxonomy" id="201153"/>
    <lineage>
        <taxon>Eukaryota</taxon>
        <taxon>Metamonada</taxon>
        <taxon>Carpediemonas-like organisms</taxon>
        <taxon>Carpediemonas</taxon>
    </lineage>
</organism>
<dbReference type="AlphaFoldDB" id="A0A8J6B3N7"/>
<protein>
    <recommendedName>
        <fullName evidence="1">E2 ubiquitin-conjugating enzyme</fullName>
        <ecNumber evidence="1">2.3.2.23</ecNumber>
    </recommendedName>
</protein>
<dbReference type="SMART" id="SM00212">
    <property type="entry name" value="UBCc"/>
    <property type="match status" value="1"/>
</dbReference>
<evidence type="ECO:0000259" key="8">
    <source>
        <dbReference type="PROSITE" id="PS50127"/>
    </source>
</evidence>
<dbReference type="Pfam" id="PF00179">
    <property type="entry name" value="UQ_con"/>
    <property type="match status" value="1"/>
</dbReference>
<dbReference type="SUPFAM" id="SSF54495">
    <property type="entry name" value="UBC-like"/>
    <property type="match status" value="1"/>
</dbReference>
<keyword evidence="2" id="KW-0808">Transferase</keyword>
<dbReference type="InterPro" id="IPR016135">
    <property type="entry name" value="UBQ-conjugating_enzyme/RWD"/>
</dbReference>
<feature type="domain" description="UBC core" evidence="8">
    <location>
        <begin position="5"/>
        <end position="166"/>
    </location>
</feature>
<keyword evidence="10" id="KW-1185">Reference proteome</keyword>
<comment type="similarity">
    <text evidence="7">Belongs to the ubiquitin-conjugating enzyme family.</text>
</comment>
<gene>
    <name evidence="9" type="ORF">J8273_4918</name>
</gene>
<evidence type="ECO:0000256" key="6">
    <source>
        <dbReference type="PROSITE-ProRule" id="PRU10133"/>
    </source>
</evidence>
<dbReference type="FunFam" id="3.10.110.10:FF:000025">
    <property type="entry name" value="ubiquitin-conjugating enzyme E2 7"/>
    <property type="match status" value="1"/>
</dbReference>
<evidence type="ECO:0000256" key="3">
    <source>
        <dbReference type="ARBA" id="ARBA00022741"/>
    </source>
</evidence>
<dbReference type="InterPro" id="IPR023313">
    <property type="entry name" value="UBQ-conjugating_AS"/>
</dbReference>
<evidence type="ECO:0000256" key="2">
    <source>
        <dbReference type="ARBA" id="ARBA00022679"/>
    </source>
</evidence>
<dbReference type="EC" id="2.3.2.23" evidence="1"/>
<dbReference type="InterPro" id="IPR000608">
    <property type="entry name" value="UBC"/>
</dbReference>